<keyword evidence="2" id="KW-0378">Hydrolase</keyword>
<evidence type="ECO:0000313" key="3">
    <source>
        <dbReference type="Proteomes" id="UP000288178"/>
    </source>
</evidence>
<dbReference type="Gene3D" id="3.20.20.140">
    <property type="entry name" value="Metal-dependent hydrolases"/>
    <property type="match status" value="1"/>
</dbReference>
<organism evidence="2 3">
    <name type="scientific">Rubrivivax albus</name>
    <dbReference type="NCBI Taxonomy" id="2499835"/>
    <lineage>
        <taxon>Bacteria</taxon>
        <taxon>Pseudomonadati</taxon>
        <taxon>Pseudomonadota</taxon>
        <taxon>Betaproteobacteria</taxon>
        <taxon>Burkholderiales</taxon>
        <taxon>Sphaerotilaceae</taxon>
        <taxon>Rubrivivax</taxon>
    </lineage>
</organism>
<dbReference type="SUPFAM" id="SSF51338">
    <property type="entry name" value="Composite domain of metallo-dependent hydrolases"/>
    <property type="match status" value="1"/>
</dbReference>
<sequence>MGRPAVRQVIRHARVFDSAAAVFRDDCSVVIEDDRIVHVTAEPLQVDDVARSIDAGGRAVLPGLIDAHVHVVATSHDLAASALAPASLVAAESGQLMSAMLRRGFTTVRDAAGADRGLREAVARGLFEGPRLFIAGQPISQTGGHADMRPQGVRQPMFCACAGLGIAGAIADGVGEVRRAVREQVRQGVDQIKIMAGGGVSSPNDPIDGTQFSMEELRAAVEEAEAANRYALAHAYSPRAVTRAVQAGVRSIEHGNLIDEATARVMKTHGTYFVPTLATYAALADEGERLGWSPAMLEKLKYVADRGLEAVRIAYAEGVPVVFGTDLLGHMHARQNSEFTLRAPAVAPLALLQSATFTAARLMGQERHIGVLAPGALADLLIVDGDPATGLDMLATPETGIRLLMQGGRVITDRLAA</sequence>
<dbReference type="AlphaFoldDB" id="A0A3S2VZR5"/>
<dbReference type="Gene3D" id="2.30.40.10">
    <property type="entry name" value="Urease, subunit C, domain 1"/>
    <property type="match status" value="1"/>
</dbReference>
<dbReference type="SUPFAM" id="SSF51556">
    <property type="entry name" value="Metallo-dependent hydrolases"/>
    <property type="match status" value="1"/>
</dbReference>
<dbReference type="InterPro" id="IPR011059">
    <property type="entry name" value="Metal-dep_hydrolase_composite"/>
</dbReference>
<feature type="domain" description="Amidohydrolase-related" evidence="1">
    <location>
        <begin position="60"/>
        <end position="391"/>
    </location>
</feature>
<proteinExistence type="predicted"/>
<dbReference type="RefSeq" id="WP_128196061.1">
    <property type="nucleotide sequence ID" value="NZ_SACT01000001.1"/>
</dbReference>
<evidence type="ECO:0000313" key="2">
    <source>
        <dbReference type="EMBL" id="RVT54154.1"/>
    </source>
</evidence>
<dbReference type="InterPro" id="IPR006680">
    <property type="entry name" value="Amidohydro-rel"/>
</dbReference>
<name>A0A3S2VZR5_9BURK</name>
<dbReference type="CDD" id="cd01299">
    <property type="entry name" value="Met_dep_hydrolase_A"/>
    <property type="match status" value="1"/>
</dbReference>
<protein>
    <submittedName>
        <fullName evidence="2">Amidohydrolase family protein</fullName>
    </submittedName>
</protein>
<dbReference type="PANTHER" id="PTHR43135:SF3">
    <property type="entry name" value="ALPHA-D-RIBOSE 1-METHYLPHOSPHONATE 5-TRIPHOSPHATE DIPHOSPHATASE"/>
    <property type="match status" value="1"/>
</dbReference>
<accession>A0A3S2VZR5</accession>
<dbReference type="Pfam" id="PF01979">
    <property type="entry name" value="Amidohydro_1"/>
    <property type="match status" value="1"/>
</dbReference>
<dbReference type="PANTHER" id="PTHR43135">
    <property type="entry name" value="ALPHA-D-RIBOSE 1-METHYLPHOSPHONATE 5-TRIPHOSPHATE DIPHOSPHATASE"/>
    <property type="match status" value="1"/>
</dbReference>
<dbReference type="EMBL" id="SACT01000001">
    <property type="protein sequence ID" value="RVT54154.1"/>
    <property type="molecule type" value="Genomic_DNA"/>
</dbReference>
<comment type="caution">
    <text evidence="2">The sequence shown here is derived from an EMBL/GenBank/DDBJ whole genome shotgun (WGS) entry which is preliminary data.</text>
</comment>
<gene>
    <name evidence="2" type="ORF">ENE75_04665</name>
</gene>
<dbReference type="GO" id="GO:0016810">
    <property type="term" value="F:hydrolase activity, acting on carbon-nitrogen (but not peptide) bonds"/>
    <property type="evidence" value="ECO:0007669"/>
    <property type="project" value="InterPro"/>
</dbReference>
<keyword evidence="3" id="KW-1185">Reference proteome</keyword>
<evidence type="ECO:0000259" key="1">
    <source>
        <dbReference type="Pfam" id="PF01979"/>
    </source>
</evidence>
<dbReference type="InterPro" id="IPR057744">
    <property type="entry name" value="OTAase-like"/>
</dbReference>
<dbReference type="Proteomes" id="UP000288178">
    <property type="component" value="Unassembled WGS sequence"/>
</dbReference>
<dbReference type="OrthoDB" id="9782972at2"/>
<dbReference type="InterPro" id="IPR051781">
    <property type="entry name" value="Metallo-dep_Hydrolase"/>
</dbReference>
<reference evidence="2 3" key="1">
    <citation type="submission" date="2019-01" db="EMBL/GenBank/DDBJ databases">
        <authorList>
            <person name="Chen W.-M."/>
        </authorList>
    </citation>
    <scope>NUCLEOTIDE SEQUENCE [LARGE SCALE GENOMIC DNA]</scope>
    <source>
        <strain evidence="2 3">ICH-3</strain>
    </source>
</reference>
<dbReference type="InterPro" id="IPR032466">
    <property type="entry name" value="Metal_Hydrolase"/>
</dbReference>